<evidence type="ECO:0000313" key="3">
    <source>
        <dbReference type="Proteomes" id="UP000273675"/>
    </source>
</evidence>
<dbReference type="AlphaFoldDB" id="A0A495D308"/>
<dbReference type="Gene3D" id="1.10.260.40">
    <property type="entry name" value="lambda repressor-like DNA-binding domains"/>
    <property type="match status" value="1"/>
</dbReference>
<dbReference type="SUPFAM" id="SSF47413">
    <property type="entry name" value="lambda repressor-like DNA-binding domains"/>
    <property type="match status" value="1"/>
</dbReference>
<dbReference type="GO" id="GO:0003677">
    <property type="term" value="F:DNA binding"/>
    <property type="evidence" value="ECO:0007669"/>
    <property type="project" value="InterPro"/>
</dbReference>
<sequence length="198" mass="21718">MEIDWAKTVRSLRLRLRLKQGAMAELIGVSQTYVSRLEAGLVLPPAPVAEAIMRLAEDPRTRSLFDDLRATVDHSPFPCLLLQTGPDGPSVEAASADMARDFLANNRQIHDAPALDRLISDLDALTRQGLLEGNILGASAVWVDRYRSDRFWQVRYTPIRDETGASFIHITLAGLADSPAARAAANDAAPRIERFNGS</sequence>
<dbReference type="SMART" id="SM00530">
    <property type="entry name" value="HTH_XRE"/>
    <property type="match status" value="1"/>
</dbReference>
<evidence type="ECO:0000259" key="1">
    <source>
        <dbReference type="PROSITE" id="PS50943"/>
    </source>
</evidence>
<feature type="domain" description="HTH cro/C1-type" evidence="1">
    <location>
        <begin position="9"/>
        <end position="55"/>
    </location>
</feature>
<evidence type="ECO:0000313" key="2">
    <source>
        <dbReference type="EMBL" id="RKQ96136.1"/>
    </source>
</evidence>
<reference evidence="2 3" key="1">
    <citation type="submission" date="2018-10" db="EMBL/GenBank/DDBJ databases">
        <title>Genomic Encyclopedia of Type Strains, Phase IV (KMG-IV): sequencing the most valuable type-strain genomes for metagenomic binning, comparative biology and taxonomic classification.</title>
        <authorList>
            <person name="Goeker M."/>
        </authorList>
    </citation>
    <scope>NUCLEOTIDE SEQUENCE [LARGE SCALE GENOMIC DNA]</scope>
    <source>
        <strain evidence="2 3">DSM 4734</strain>
    </source>
</reference>
<protein>
    <submittedName>
        <fullName evidence="2">Helix-turn-helix protein</fullName>
    </submittedName>
</protein>
<comment type="caution">
    <text evidence="2">The sequence shown here is derived from an EMBL/GenBank/DDBJ whole genome shotgun (WGS) entry which is preliminary data.</text>
</comment>
<proteinExistence type="predicted"/>
<dbReference type="Proteomes" id="UP000273675">
    <property type="component" value="Unassembled WGS sequence"/>
</dbReference>
<name>A0A495D308_9PROT</name>
<dbReference type="RefSeq" id="WP_170150454.1">
    <property type="nucleotide sequence ID" value="NZ_RBIM01000005.1"/>
</dbReference>
<dbReference type="InterPro" id="IPR001387">
    <property type="entry name" value="Cro/C1-type_HTH"/>
</dbReference>
<dbReference type="Pfam" id="PF13560">
    <property type="entry name" value="HTH_31"/>
    <property type="match status" value="1"/>
</dbReference>
<gene>
    <name evidence="2" type="ORF">C7435_2388</name>
</gene>
<organism evidence="2 3">
    <name type="scientific">Maricaulis maris</name>
    <dbReference type="NCBI Taxonomy" id="74318"/>
    <lineage>
        <taxon>Bacteria</taxon>
        <taxon>Pseudomonadati</taxon>
        <taxon>Pseudomonadota</taxon>
        <taxon>Alphaproteobacteria</taxon>
        <taxon>Maricaulales</taxon>
        <taxon>Maricaulaceae</taxon>
        <taxon>Maricaulis</taxon>
    </lineage>
</organism>
<dbReference type="InterPro" id="IPR010982">
    <property type="entry name" value="Lambda_DNA-bd_dom_sf"/>
</dbReference>
<dbReference type="EMBL" id="RBIM01000005">
    <property type="protein sequence ID" value="RKQ96136.1"/>
    <property type="molecule type" value="Genomic_DNA"/>
</dbReference>
<accession>A0A495D308</accession>
<dbReference type="PROSITE" id="PS50943">
    <property type="entry name" value="HTH_CROC1"/>
    <property type="match status" value="1"/>
</dbReference>
<dbReference type="CDD" id="cd00093">
    <property type="entry name" value="HTH_XRE"/>
    <property type="match status" value="1"/>
</dbReference>